<sequence>MLGERWMLWTLAEAATKTSSQLLQKVVGNVSSTVAHAFFATFVIGVVQTIVGAVVCWRRGTKLLTDFESILGSCLFGFFAVVSTVLAFMVFLLGGDVGTNTFIIILSIVPGAFIDRVFFGHKLSYREWLGIGVAIFAGYSMLGWLSLKEVAGLPLWVWLSFGTMISVAINQGITQKVKKVDPFVKNFWGGLTTLVLCAAGVLVLGSGKLFGDFSRPMQNLWLVSAIIGLIVIGMWSFNLMSYKGGASIALKKLVLNGTYLTTAMLSAIFVFGEALTVAKIAGVFFYLMAFVLMDKGTWQFVSSKFFVKNHQLAN</sequence>
<comment type="caution">
    <text evidence="2">The sequence shown here is derived from an EMBL/GenBank/DDBJ whole genome shotgun (WGS) entry which is preliminary data.</text>
</comment>
<name>A0A1G1ZRG4_9BACT</name>
<keyword evidence="1" id="KW-1133">Transmembrane helix</keyword>
<evidence type="ECO:0000256" key="1">
    <source>
        <dbReference type="SAM" id="Phobius"/>
    </source>
</evidence>
<feature type="transmembrane region" description="Helical" evidence="1">
    <location>
        <begin position="128"/>
        <end position="147"/>
    </location>
</feature>
<dbReference type="AlphaFoldDB" id="A0A1G1ZRG4"/>
<gene>
    <name evidence="2" type="ORF">A3I24_02670</name>
</gene>
<feature type="transmembrane region" description="Helical" evidence="1">
    <location>
        <begin position="219"/>
        <end position="241"/>
    </location>
</feature>
<evidence type="ECO:0008006" key="4">
    <source>
        <dbReference type="Google" id="ProtNLM"/>
    </source>
</evidence>
<feature type="transmembrane region" description="Helical" evidence="1">
    <location>
        <begin position="153"/>
        <end position="174"/>
    </location>
</feature>
<evidence type="ECO:0000313" key="2">
    <source>
        <dbReference type="EMBL" id="OGY67061.1"/>
    </source>
</evidence>
<dbReference type="STRING" id="1798409.A3I24_02670"/>
<feature type="transmembrane region" description="Helical" evidence="1">
    <location>
        <begin position="277"/>
        <end position="293"/>
    </location>
</feature>
<dbReference type="EMBL" id="MHJL01000030">
    <property type="protein sequence ID" value="OGY67061.1"/>
    <property type="molecule type" value="Genomic_DNA"/>
</dbReference>
<feature type="transmembrane region" description="Helical" evidence="1">
    <location>
        <begin position="186"/>
        <end position="207"/>
    </location>
</feature>
<accession>A0A1G1ZRG4</accession>
<feature type="transmembrane region" description="Helical" evidence="1">
    <location>
        <begin position="69"/>
        <end position="93"/>
    </location>
</feature>
<feature type="transmembrane region" description="Helical" evidence="1">
    <location>
        <begin position="99"/>
        <end position="119"/>
    </location>
</feature>
<keyword evidence="1" id="KW-0812">Transmembrane</keyword>
<protein>
    <recommendedName>
        <fullName evidence="4">EamA domain-containing protein</fullName>
    </recommendedName>
</protein>
<reference evidence="2 3" key="1">
    <citation type="journal article" date="2016" name="Nat. Commun.">
        <title>Thousands of microbial genomes shed light on interconnected biogeochemical processes in an aquifer system.</title>
        <authorList>
            <person name="Anantharaman K."/>
            <person name="Brown C.T."/>
            <person name="Hug L.A."/>
            <person name="Sharon I."/>
            <person name="Castelle C.J."/>
            <person name="Probst A.J."/>
            <person name="Thomas B.C."/>
            <person name="Singh A."/>
            <person name="Wilkins M.J."/>
            <person name="Karaoz U."/>
            <person name="Brodie E.L."/>
            <person name="Williams K.H."/>
            <person name="Hubbard S.S."/>
            <person name="Banfield J.F."/>
        </authorList>
    </citation>
    <scope>NUCLEOTIDE SEQUENCE [LARGE SCALE GENOMIC DNA]</scope>
</reference>
<feature type="transmembrane region" description="Helical" evidence="1">
    <location>
        <begin position="34"/>
        <end position="57"/>
    </location>
</feature>
<dbReference type="Proteomes" id="UP000177690">
    <property type="component" value="Unassembled WGS sequence"/>
</dbReference>
<keyword evidence="1" id="KW-0472">Membrane</keyword>
<proteinExistence type="predicted"/>
<evidence type="ECO:0000313" key="3">
    <source>
        <dbReference type="Proteomes" id="UP000177690"/>
    </source>
</evidence>
<organism evidence="2 3">
    <name type="scientific">Candidatus Harrisonbacteria bacterium RIFCSPLOWO2_02_FULL_41_13b</name>
    <dbReference type="NCBI Taxonomy" id="1798409"/>
    <lineage>
        <taxon>Bacteria</taxon>
        <taxon>Candidatus Harrisoniibacteriota</taxon>
    </lineage>
</organism>